<keyword evidence="8" id="KW-1185">Reference proteome</keyword>
<dbReference type="InterPro" id="IPR001204">
    <property type="entry name" value="Phos_transporter"/>
</dbReference>
<proteinExistence type="predicted"/>
<feature type="transmembrane region" description="Helical" evidence="6">
    <location>
        <begin position="39"/>
        <end position="56"/>
    </location>
</feature>
<evidence type="ECO:0000256" key="2">
    <source>
        <dbReference type="ARBA" id="ARBA00022448"/>
    </source>
</evidence>
<evidence type="ECO:0000256" key="5">
    <source>
        <dbReference type="ARBA" id="ARBA00023136"/>
    </source>
</evidence>
<dbReference type="PANTHER" id="PTHR11101:SF80">
    <property type="entry name" value="PHOSPHATE TRANSPORTER"/>
    <property type="match status" value="1"/>
</dbReference>
<name>A0ABS5JWL4_9BACT</name>
<keyword evidence="4 6" id="KW-1133">Transmembrane helix</keyword>
<evidence type="ECO:0000313" key="7">
    <source>
        <dbReference type="EMBL" id="MBS2098866.1"/>
    </source>
</evidence>
<evidence type="ECO:0000313" key="8">
    <source>
        <dbReference type="Proteomes" id="UP000708576"/>
    </source>
</evidence>
<reference evidence="7 8" key="1">
    <citation type="journal article" date="2015" name="Int. J. Syst. Evol. Microbiol.">
        <title>Carboxylicivirga linearis sp. nov., isolated from a sea cucumber culture pond.</title>
        <authorList>
            <person name="Wang F.Q."/>
            <person name="Zhou Y.X."/>
            <person name="Lin X.Z."/>
            <person name="Chen G.J."/>
            <person name="Du Z.J."/>
        </authorList>
    </citation>
    <scope>NUCLEOTIDE SEQUENCE [LARGE SCALE GENOMIC DNA]</scope>
    <source>
        <strain evidence="7 8">FB218</strain>
    </source>
</reference>
<evidence type="ECO:0000256" key="3">
    <source>
        <dbReference type="ARBA" id="ARBA00022692"/>
    </source>
</evidence>
<dbReference type="RefSeq" id="WP_212216112.1">
    <property type="nucleotide sequence ID" value="NZ_JAGUCO010000007.1"/>
</dbReference>
<feature type="transmembrane region" description="Helical" evidence="6">
    <location>
        <begin position="311"/>
        <end position="334"/>
    </location>
</feature>
<feature type="transmembrane region" description="Helical" evidence="6">
    <location>
        <begin position="280"/>
        <end position="299"/>
    </location>
</feature>
<evidence type="ECO:0000256" key="4">
    <source>
        <dbReference type="ARBA" id="ARBA00022989"/>
    </source>
</evidence>
<keyword evidence="2" id="KW-0813">Transport</keyword>
<dbReference type="Pfam" id="PF01384">
    <property type="entry name" value="PHO4"/>
    <property type="match status" value="1"/>
</dbReference>
<dbReference type="EMBL" id="JAGUCO010000007">
    <property type="protein sequence ID" value="MBS2098866.1"/>
    <property type="molecule type" value="Genomic_DNA"/>
</dbReference>
<organism evidence="7 8">
    <name type="scientific">Carboxylicivirga linearis</name>
    <dbReference type="NCBI Taxonomy" id="1628157"/>
    <lineage>
        <taxon>Bacteria</taxon>
        <taxon>Pseudomonadati</taxon>
        <taxon>Bacteroidota</taxon>
        <taxon>Bacteroidia</taxon>
        <taxon>Marinilabiliales</taxon>
        <taxon>Marinilabiliaceae</taxon>
        <taxon>Carboxylicivirga</taxon>
    </lineage>
</organism>
<keyword evidence="3 6" id="KW-0812">Transmembrane</keyword>
<protein>
    <submittedName>
        <fullName evidence="7">Inorganic phosphate transporter</fullName>
    </submittedName>
</protein>
<feature type="transmembrane region" description="Helical" evidence="6">
    <location>
        <begin position="134"/>
        <end position="153"/>
    </location>
</feature>
<evidence type="ECO:0000256" key="6">
    <source>
        <dbReference type="SAM" id="Phobius"/>
    </source>
</evidence>
<feature type="transmembrane region" description="Helical" evidence="6">
    <location>
        <begin position="77"/>
        <end position="99"/>
    </location>
</feature>
<feature type="transmembrane region" description="Helical" evidence="6">
    <location>
        <begin position="173"/>
        <end position="195"/>
    </location>
</feature>
<sequence>MITPFIIPFIIAMFLAINMGGSGTAPAFSAAYGARVLRRGLIPGLFGVAVFIGAIVGGKETAKTIGKGILNPEMMTFVVVSIILFSVSISLLIANILGIPQSTSQATVLSVVAPAVYFNSLNTHKLFYEILPTWLIMPIASFVISFLIGKYIYKPIRKRGYTMSKQLNESHILKGLIIAMSLYVAFSIGTNNVANAVGPLANLSFNTLSISESDYVYILILSTLIIAPCFGIGSSLFGYKVVKNTGKEIVLFGKIEAVIISFISASLLLIASLIKGIPTSLVQLNVAAIIGIGTAKLGFRNIFRKTEVNKFFIMWLIAPLIAFGISFLLTYIFFQFDFVSHITSISK</sequence>
<evidence type="ECO:0000256" key="1">
    <source>
        <dbReference type="ARBA" id="ARBA00004141"/>
    </source>
</evidence>
<comment type="caution">
    <text evidence="7">The sequence shown here is derived from an EMBL/GenBank/DDBJ whole genome shotgun (WGS) entry which is preliminary data.</text>
</comment>
<gene>
    <name evidence="7" type="ORF">KEM10_11295</name>
</gene>
<feature type="transmembrane region" description="Helical" evidence="6">
    <location>
        <begin position="251"/>
        <end position="274"/>
    </location>
</feature>
<feature type="transmembrane region" description="Helical" evidence="6">
    <location>
        <begin position="215"/>
        <end position="239"/>
    </location>
</feature>
<keyword evidence="5 6" id="KW-0472">Membrane</keyword>
<comment type="subcellular location">
    <subcellularLocation>
        <location evidence="1">Membrane</location>
        <topology evidence="1">Multi-pass membrane protein</topology>
    </subcellularLocation>
</comment>
<accession>A0ABS5JWL4</accession>
<dbReference type="PANTHER" id="PTHR11101">
    <property type="entry name" value="PHOSPHATE TRANSPORTER"/>
    <property type="match status" value="1"/>
</dbReference>
<dbReference type="Proteomes" id="UP000708576">
    <property type="component" value="Unassembled WGS sequence"/>
</dbReference>